<feature type="active site" description="Proton donor" evidence="8">
    <location>
        <position position="59"/>
    </location>
</feature>
<dbReference type="AlphaFoldDB" id="A0A840ULT3"/>
<evidence type="ECO:0000256" key="1">
    <source>
        <dbReference type="ARBA" id="ARBA00010669"/>
    </source>
</evidence>
<evidence type="ECO:0000256" key="7">
    <source>
        <dbReference type="ARBA" id="ARBA00048045"/>
    </source>
</evidence>
<comment type="similarity">
    <text evidence="1">Belongs to the cytidine and deoxycytidylate deaminase family. ADAT2 subfamily.</text>
</comment>
<proteinExistence type="inferred from homology"/>
<dbReference type="PROSITE" id="PS00903">
    <property type="entry name" value="CYT_DCMP_DEAMINASES_1"/>
    <property type="match status" value="1"/>
</dbReference>
<keyword evidence="4 8" id="KW-0479">Metal-binding</keyword>
<dbReference type="PANTHER" id="PTHR11079">
    <property type="entry name" value="CYTOSINE DEAMINASE FAMILY MEMBER"/>
    <property type="match status" value="1"/>
</dbReference>
<dbReference type="Proteomes" id="UP000559117">
    <property type="component" value="Unassembled WGS sequence"/>
</dbReference>
<dbReference type="PROSITE" id="PS51747">
    <property type="entry name" value="CYT_DCMP_DEAMINASES_2"/>
    <property type="match status" value="1"/>
</dbReference>
<dbReference type="GO" id="GO:0052717">
    <property type="term" value="F:tRNA-specific adenosine-34 deaminase activity"/>
    <property type="evidence" value="ECO:0007669"/>
    <property type="project" value="UniProtKB-UniRule"/>
</dbReference>
<dbReference type="Pfam" id="PF14437">
    <property type="entry name" value="MafB19-deam"/>
    <property type="match status" value="1"/>
</dbReference>
<dbReference type="NCBIfam" id="NF008113">
    <property type="entry name" value="PRK10860.1"/>
    <property type="match status" value="1"/>
</dbReference>
<dbReference type="InterPro" id="IPR016192">
    <property type="entry name" value="APOBEC/CMP_deaminase_Zn-bd"/>
</dbReference>
<accession>A0A840ULT3</accession>
<sequence>MSRISLDEKMMRQALLQAKQAQNKNEVPVGAVLVDERGEIIAFAHNEQEQRRDATAHAEILVMRRAAAKLQRWRLTDLTLYVTLEPCPMCAGAILLSRIRRVVYGALDTRMGAMESLFAIPTHPALNHRIEVRAGVLEDECKMLLHEFFTAKRKKGR</sequence>
<evidence type="ECO:0000256" key="2">
    <source>
        <dbReference type="ARBA" id="ARBA00011738"/>
    </source>
</evidence>
<keyword evidence="11" id="KW-1185">Reference proteome</keyword>
<comment type="subunit">
    <text evidence="2 8">Homodimer.</text>
</comment>
<dbReference type="EMBL" id="JACHFH010000023">
    <property type="protein sequence ID" value="MBB5336747.1"/>
    <property type="molecule type" value="Genomic_DNA"/>
</dbReference>
<keyword evidence="6 8" id="KW-0862">Zinc</keyword>
<evidence type="ECO:0000256" key="5">
    <source>
        <dbReference type="ARBA" id="ARBA00022801"/>
    </source>
</evidence>
<feature type="domain" description="CMP/dCMP-type deaminase" evidence="9">
    <location>
        <begin position="5"/>
        <end position="133"/>
    </location>
</feature>
<feature type="binding site" evidence="8">
    <location>
        <position position="87"/>
    </location>
    <ligand>
        <name>Zn(2+)</name>
        <dbReference type="ChEBI" id="CHEBI:29105"/>
        <note>catalytic</note>
    </ligand>
</feature>
<dbReference type="PANTHER" id="PTHR11079:SF202">
    <property type="entry name" value="TRNA-SPECIFIC ADENOSINE DEAMINASE"/>
    <property type="match status" value="1"/>
</dbReference>
<protein>
    <recommendedName>
        <fullName evidence="8">tRNA-specific adenosine deaminase</fullName>
        <ecNumber evidence="8">3.5.4.33</ecNumber>
    </recommendedName>
</protein>
<keyword evidence="3 8" id="KW-0819">tRNA processing</keyword>
<dbReference type="FunFam" id="3.40.140.10:FF:000005">
    <property type="entry name" value="tRNA-specific adenosine deaminase"/>
    <property type="match status" value="1"/>
</dbReference>
<comment type="caution">
    <text evidence="10">The sequence shown here is derived from an EMBL/GenBank/DDBJ whole genome shotgun (WGS) entry which is preliminary data.</text>
</comment>
<reference evidence="10 11" key="1">
    <citation type="submission" date="2020-08" db="EMBL/GenBank/DDBJ databases">
        <title>Genomic Encyclopedia of Type Strains, Phase IV (KMG-IV): sequencing the most valuable type-strain genomes for metagenomic binning, comparative biology and taxonomic classification.</title>
        <authorList>
            <person name="Goeker M."/>
        </authorList>
    </citation>
    <scope>NUCLEOTIDE SEQUENCE [LARGE SCALE GENOMIC DNA]</scope>
    <source>
        <strain evidence="10 11">DSM 24661</strain>
    </source>
</reference>
<comment type="cofactor">
    <cofactor evidence="8">
        <name>Zn(2+)</name>
        <dbReference type="ChEBI" id="CHEBI:29105"/>
    </cofactor>
    <text evidence="8">Binds 1 zinc ion per subunit.</text>
</comment>
<feature type="binding site" evidence="8">
    <location>
        <position position="90"/>
    </location>
    <ligand>
        <name>Zn(2+)</name>
        <dbReference type="ChEBI" id="CHEBI:29105"/>
        <note>catalytic</note>
    </ligand>
</feature>
<evidence type="ECO:0000259" key="9">
    <source>
        <dbReference type="PROSITE" id="PS51747"/>
    </source>
</evidence>
<evidence type="ECO:0000256" key="8">
    <source>
        <dbReference type="HAMAP-Rule" id="MF_00972"/>
    </source>
</evidence>
<dbReference type="GO" id="GO:0008270">
    <property type="term" value="F:zinc ion binding"/>
    <property type="evidence" value="ECO:0007669"/>
    <property type="project" value="UniProtKB-UniRule"/>
</dbReference>
<name>A0A840ULT3_9FIRM</name>
<dbReference type="InterPro" id="IPR028883">
    <property type="entry name" value="tRNA_aden_deaminase"/>
</dbReference>
<comment type="catalytic activity">
    <reaction evidence="7 8">
        <text>adenosine(34) in tRNA + H2O + H(+) = inosine(34) in tRNA + NH4(+)</text>
        <dbReference type="Rhea" id="RHEA:43168"/>
        <dbReference type="Rhea" id="RHEA-COMP:10373"/>
        <dbReference type="Rhea" id="RHEA-COMP:10374"/>
        <dbReference type="ChEBI" id="CHEBI:15377"/>
        <dbReference type="ChEBI" id="CHEBI:15378"/>
        <dbReference type="ChEBI" id="CHEBI:28938"/>
        <dbReference type="ChEBI" id="CHEBI:74411"/>
        <dbReference type="ChEBI" id="CHEBI:82852"/>
        <dbReference type="EC" id="3.5.4.33"/>
    </reaction>
</comment>
<evidence type="ECO:0000313" key="10">
    <source>
        <dbReference type="EMBL" id="MBB5336747.1"/>
    </source>
</evidence>
<dbReference type="GO" id="GO:0002100">
    <property type="term" value="P:tRNA wobble adenosine to inosine editing"/>
    <property type="evidence" value="ECO:0007669"/>
    <property type="project" value="UniProtKB-UniRule"/>
</dbReference>
<comment type="function">
    <text evidence="8">Catalyzes the deamination of adenosine to inosine at the wobble position 34 of tRNA(Arg2).</text>
</comment>
<evidence type="ECO:0000256" key="3">
    <source>
        <dbReference type="ARBA" id="ARBA00022694"/>
    </source>
</evidence>
<organism evidence="10 11">
    <name type="scientific">Pectinatus brassicae</name>
    <dbReference type="NCBI Taxonomy" id="862415"/>
    <lineage>
        <taxon>Bacteria</taxon>
        <taxon>Bacillati</taxon>
        <taxon>Bacillota</taxon>
        <taxon>Negativicutes</taxon>
        <taxon>Selenomonadales</taxon>
        <taxon>Selenomonadaceae</taxon>
        <taxon>Pectinatus</taxon>
    </lineage>
</organism>
<dbReference type="HAMAP" id="MF_00972">
    <property type="entry name" value="tRNA_aden_deaminase"/>
    <property type="match status" value="1"/>
</dbReference>
<evidence type="ECO:0000313" key="11">
    <source>
        <dbReference type="Proteomes" id="UP000559117"/>
    </source>
</evidence>
<dbReference type="Gene3D" id="3.40.140.10">
    <property type="entry name" value="Cytidine Deaminase, domain 2"/>
    <property type="match status" value="1"/>
</dbReference>
<dbReference type="InterPro" id="IPR002125">
    <property type="entry name" value="CMP_dCMP_dom"/>
</dbReference>
<dbReference type="SUPFAM" id="SSF53927">
    <property type="entry name" value="Cytidine deaminase-like"/>
    <property type="match status" value="1"/>
</dbReference>
<dbReference type="CDD" id="cd01285">
    <property type="entry name" value="nucleoside_deaminase"/>
    <property type="match status" value="1"/>
</dbReference>
<dbReference type="RefSeq" id="WP_183861963.1">
    <property type="nucleotide sequence ID" value="NZ_JACHFH010000023.1"/>
</dbReference>
<gene>
    <name evidence="8" type="primary">tadA</name>
    <name evidence="10" type="ORF">HNR32_001901</name>
</gene>
<feature type="binding site" evidence="8">
    <location>
        <position position="57"/>
    </location>
    <ligand>
        <name>Zn(2+)</name>
        <dbReference type="ChEBI" id="CHEBI:29105"/>
        <note>catalytic</note>
    </ligand>
</feature>
<dbReference type="EC" id="3.5.4.33" evidence="8"/>
<dbReference type="InterPro" id="IPR058535">
    <property type="entry name" value="MafB19-deam"/>
</dbReference>
<evidence type="ECO:0000256" key="6">
    <source>
        <dbReference type="ARBA" id="ARBA00022833"/>
    </source>
</evidence>
<keyword evidence="5 8" id="KW-0378">Hydrolase</keyword>
<dbReference type="InterPro" id="IPR016193">
    <property type="entry name" value="Cytidine_deaminase-like"/>
</dbReference>
<evidence type="ECO:0000256" key="4">
    <source>
        <dbReference type="ARBA" id="ARBA00022723"/>
    </source>
</evidence>